<gene>
    <name evidence="1" type="ORF">BaRGS_00013109</name>
</gene>
<comment type="caution">
    <text evidence="1">The sequence shown here is derived from an EMBL/GenBank/DDBJ whole genome shotgun (WGS) entry which is preliminary data.</text>
</comment>
<dbReference type="AlphaFoldDB" id="A0ABD0L872"/>
<name>A0ABD0L872_9CAEN</name>
<organism evidence="1 2">
    <name type="scientific">Batillaria attramentaria</name>
    <dbReference type="NCBI Taxonomy" id="370345"/>
    <lineage>
        <taxon>Eukaryota</taxon>
        <taxon>Metazoa</taxon>
        <taxon>Spiralia</taxon>
        <taxon>Lophotrochozoa</taxon>
        <taxon>Mollusca</taxon>
        <taxon>Gastropoda</taxon>
        <taxon>Caenogastropoda</taxon>
        <taxon>Sorbeoconcha</taxon>
        <taxon>Cerithioidea</taxon>
        <taxon>Batillariidae</taxon>
        <taxon>Batillaria</taxon>
    </lineage>
</organism>
<keyword evidence="2" id="KW-1185">Reference proteome</keyword>
<dbReference type="EMBL" id="JACVVK020000073">
    <property type="protein sequence ID" value="KAK7495662.1"/>
    <property type="molecule type" value="Genomic_DNA"/>
</dbReference>
<evidence type="ECO:0000313" key="1">
    <source>
        <dbReference type="EMBL" id="KAK7495662.1"/>
    </source>
</evidence>
<accession>A0ABD0L872</accession>
<protein>
    <submittedName>
        <fullName evidence="1">Uncharacterized protein</fullName>
    </submittedName>
</protein>
<proteinExistence type="predicted"/>
<reference evidence="1 2" key="1">
    <citation type="journal article" date="2023" name="Sci. Data">
        <title>Genome assembly of the Korean intertidal mud-creeper Batillaria attramentaria.</title>
        <authorList>
            <person name="Patra A.K."/>
            <person name="Ho P.T."/>
            <person name="Jun S."/>
            <person name="Lee S.J."/>
            <person name="Kim Y."/>
            <person name="Won Y.J."/>
        </authorList>
    </citation>
    <scope>NUCLEOTIDE SEQUENCE [LARGE SCALE GENOMIC DNA]</scope>
    <source>
        <strain evidence="1">Wonlab-2016</strain>
    </source>
</reference>
<evidence type="ECO:0000313" key="2">
    <source>
        <dbReference type="Proteomes" id="UP001519460"/>
    </source>
</evidence>
<dbReference type="Proteomes" id="UP001519460">
    <property type="component" value="Unassembled WGS sequence"/>
</dbReference>
<sequence>MFCPACPTSLPSASPASATPAGLSQVDRVRLNGMGARGAGKIFIGVRTSVAIHIPCLLFDDGSICSGLFPIDAPNPSLNRRAELLWKKKNASTQATRRNAVWGSR</sequence>